<dbReference type="AlphaFoldDB" id="A0A182XWF3"/>
<name>A0A182XWF3_ANOST</name>
<accession>A0A182XWF3</accession>
<evidence type="ECO:0000256" key="1">
    <source>
        <dbReference type="SAM" id="MobiDB-lite"/>
    </source>
</evidence>
<feature type="compositionally biased region" description="Acidic residues" evidence="1">
    <location>
        <begin position="74"/>
        <end position="83"/>
    </location>
</feature>
<feature type="compositionally biased region" description="Basic and acidic residues" evidence="1">
    <location>
        <begin position="88"/>
        <end position="97"/>
    </location>
</feature>
<reference evidence="3" key="1">
    <citation type="journal article" date="2014" name="Genome Biol.">
        <title>Genome analysis of a major urban malaria vector mosquito, Anopheles stephensi.</title>
        <authorList>
            <person name="Jiang X."/>
            <person name="Peery A."/>
            <person name="Hall A.B."/>
            <person name="Sharma A."/>
            <person name="Chen X.G."/>
            <person name="Waterhouse R.M."/>
            <person name="Komissarov A."/>
            <person name="Riehle M.M."/>
            <person name="Shouche Y."/>
            <person name="Sharakhova M.V."/>
            <person name="Lawson D."/>
            <person name="Pakpour N."/>
            <person name="Arensburger P."/>
            <person name="Davidson V.L."/>
            <person name="Eiglmeier K."/>
            <person name="Emrich S."/>
            <person name="George P."/>
            <person name="Kennedy R.C."/>
            <person name="Mane S.P."/>
            <person name="Maslen G."/>
            <person name="Oringanje C."/>
            <person name="Qi Y."/>
            <person name="Settlage R."/>
            <person name="Tojo M."/>
            <person name="Tubio J.M."/>
            <person name="Unger M.F."/>
            <person name="Wang B."/>
            <person name="Vernick K.D."/>
            <person name="Ribeiro J.M."/>
            <person name="James A.A."/>
            <person name="Michel K."/>
            <person name="Riehle M.A."/>
            <person name="Luckhart S."/>
            <person name="Sharakhov I.V."/>
            <person name="Tu Z."/>
        </authorList>
    </citation>
    <scope>NUCLEOTIDE SEQUENCE [LARGE SCALE GENOMIC DNA]</scope>
    <source>
        <strain evidence="3">Indian</strain>
    </source>
</reference>
<proteinExistence type="predicted"/>
<evidence type="ECO:0000313" key="3">
    <source>
        <dbReference type="Proteomes" id="UP000076408"/>
    </source>
</evidence>
<dbReference type="OMA" id="GPRDCDE"/>
<feature type="region of interest" description="Disordered" evidence="1">
    <location>
        <begin position="53"/>
        <end position="97"/>
    </location>
</feature>
<keyword evidence="3" id="KW-1185">Reference proteome</keyword>
<sequence length="97" mass="10368">MPEIQGEIKRNGVSNTVKEDVAGNTMSELIKSIKAVKETMNDLLSAIVVEDAGSSVTRKAQSDDGNGAVHAPDAEEDSSDDPDQSAPETKKQRQQVE</sequence>
<organism evidence="2 3">
    <name type="scientific">Anopheles stephensi</name>
    <name type="common">Indo-Pakistan malaria mosquito</name>
    <dbReference type="NCBI Taxonomy" id="30069"/>
    <lineage>
        <taxon>Eukaryota</taxon>
        <taxon>Metazoa</taxon>
        <taxon>Ecdysozoa</taxon>
        <taxon>Arthropoda</taxon>
        <taxon>Hexapoda</taxon>
        <taxon>Insecta</taxon>
        <taxon>Pterygota</taxon>
        <taxon>Neoptera</taxon>
        <taxon>Endopterygota</taxon>
        <taxon>Diptera</taxon>
        <taxon>Nematocera</taxon>
        <taxon>Culicoidea</taxon>
        <taxon>Culicidae</taxon>
        <taxon>Anophelinae</taxon>
        <taxon>Anopheles</taxon>
    </lineage>
</organism>
<protein>
    <submittedName>
        <fullName evidence="2">Uncharacterized protein</fullName>
    </submittedName>
</protein>
<reference evidence="2" key="2">
    <citation type="submission" date="2020-05" db="UniProtKB">
        <authorList>
            <consortium name="EnsemblMetazoa"/>
        </authorList>
    </citation>
    <scope>IDENTIFICATION</scope>
    <source>
        <strain evidence="2">Indian</strain>
    </source>
</reference>
<dbReference type="EnsemblMetazoa" id="ASTEI00539-RA">
    <property type="protein sequence ID" value="ASTEI00539-PA"/>
    <property type="gene ID" value="ASTEI00539"/>
</dbReference>
<dbReference type="Proteomes" id="UP000076408">
    <property type="component" value="Unassembled WGS sequence"/>
</dbReference>
<evidence type="ECO:0000313" key="2">
    <source>
        <dbReference type="EnsemblMetazoa" id="ASTEI00539-PA"/>
    </source>
</evidence>
<dbReference type="VEuPathDB" id="VectorBase:ASTEI00539"/>